<keyword evidence="1" id="KW-0378">Hydrolase</keyword>
<dbReference type="GO" id="GO:0005829">
    <property type="term" value="C:cytosol"/>
    <property type="evidence" value="ECO:0007669"/>
    <property type="project" value="TreeGrafter"/>
</dbReference>
<accession>A0A2U3AQ28</accession>
<dbReference type="EMBL" id="QFVR01000002">
    <property type="protein sequence ID" value="PWI26660.1"/>
    <property type="molecule type" value="Genomic_DNA"/>
</dbReference>
<dbReference type="PANTHER" id="PTHR43240">
    <property type="entry name" value="1,4-DIHYDROXY-2-NAPHTHOYL-COA THIOESTERASE 1"/>
    <property type="match status" value="1"/>
</dbReference>
<keyword evidence="4" id="KW-1185">Reference proteome</keyword>
<dbReference type="CDD" id="cd03443">
    <property type="entry name" value="PaaI_thioesterase"/>
    <property type="match status" value="1"/>
</dbReference>
<evidence type="ECO:0000256" key="1">
    <source>
        <dbReference type="ARBA" id="ARBA00022801"/>
    </source>
</evidence>
<sequence length="147" mass="15857">MKTLYELQEKVASGHTVAPIADLLGVDIVAVEVGKVTVAIDIKPEHYNPMGTLHGGVICDIADMAMGLTLFSVLEEGELFTTIELKLNFLKPIWSGRLTAEGRIIKKGKKIALLESTVVDEVGSIVAHSTSSLMIIVGDEEGRRTKI</sequence>
<dbReference type="NCBIfam" id="TIGR00369">
    <property type="entry name" value="unchar_dom_1"/>
    <property type="match status" value="1"/>
</dbReference>
<name>A0A2U3AQ28_9BACL</name>
<organism evidence="3 4">
    <name type="scientific">Kurthia sibirica</name>
    <dbReference type="NCBI Taxonomy" id="202750"/>
    <lineage>
        <taxon>Bacteria</taxon>
        <taxon>Bacillati</taxon>
        <taxon>Bacillota</taxon>
        <taxon>Bacilli</taxon>
        <taxon>Bacillales</taxon>
        <taxon>Caryophanaceae</taxon>
        <taxon>Kurthia</taxon>
    </lineage>
</organism>
<comment type="caution">
    <text evidence="3">The sequence shown here is derived from an EMBL/GenBank/DDBJ whole genome shotgun (WGS) entry which is preliminary data.</text>
</comment>
<feature type="domain" description="Thioesterase" evidence="2">
    <location>
        <begin position="50"/>
        <end position="124"/>
    </location>
</feature>
<dbReference type="Pfam" id="PF03061">
    <property type="entry name" value="4HBT"/>
    <property type="match status" value="1"/>
</dbReference>
<evidence type="ECO:0000313" key="4">
    <source>
        <dbReference type="Proteomes" id="UP000245938"/>
    </source>
</evidence>
<dbReference type="GO" id="GO:0061522">
    <property type="term" value="F:1,4-dihydroxy-2-naphthoyl-CoA thioesterase activity"/>
    <property type="evidence" value="ECO:0007669"/>
    <property type="project" value="TreeGrafter"/>
</dbReference>
<dbReference type="Gene3D" id="3.10.129.10">
    <property type="entry name" value="Hotdog Thioesterase"/>
    <property type="match status" value="1"/>
</dbReference>
<proteinExistence type="predicted"/>
<dbReference type="OrthoDB" id="337200at2"/>
<dbReference type="InterPro" id="IPR029069">
    <property type="entry name" value="HotDog_dom_sf"/>
</dbReference>
<protein>
    <submittedName>
        <fullName evidence="3">PaaI family thioesterase</fullName>
    </submittedName>
</protein>
<gene>
    <name evidence="3" type="ORF">DEX24_02560</name>
</gene>
<dbReference type="PANTHER" id="PTHR43240:SF1">
    <property type="entry name" value="BLR5584 PROTEIN"/>
    <property type="match status" value="1"/>
</dbReference>
<dbReference type="AlphaFoldDB" id="A0A2U3AQ28"/>
<dbReference type="RefSeq" id="WP_109304831.1">
    <property type="nucleotide sequence ID" value="NZ_BJUF01000002.1"/>
</dbReference>
<evidence type="ECO:0000259" key="2">
    <source>
        <dbReference type="Pfam" id="PF03061"/>
    </source>
</evidence>
<reference evidence="3 4" key="1">
    <citation type="submission" date="2018-05" db="EMBL/GenBank/DDBJ databases">
        <title>Kurthia sibirica genome sequence.</title>
        <authorList>
            <person name="Maclea K.S."/>
            <person name="Goen A.E."/>
        </authorList>
    </citation>
    <scope>NUCLEOTIDE SEQUENCE [LARGE SCALE GENOMIC DNA]</scope>
    <source>
        <strain evidence="3 4">ATCC 49154</strain>
    </source>
</reference>
<dbReference type="InterPro" id="IPR006683">
    <property type="entry name" value="Thioestr_dom"/>
</dbReference>
<evidence type="ECO:0000313" key="3">
    <source>
        <dbReference type="EMBL" id="PWI26660.1"/>
    </source>
</evidence>
<dbReference type="Proteomes" id="UP000245938">
    <property type="component" value="Unassembled WGS sequence"/>
</dbReference>
<dbReference type="InterPro" id="IPR003736">
    <property type="entry name" value="PAAI_dom"/>
</dbReference>
<dbReference type="SUPFAM" id="SSF54637">
    <property type="entry name" value="Thioesterase/thiol ester dehydrase-isomerase"/>
    <property type="match status" value="1"/>
</dbReference>